<name>A0A2V1ZWD2_PSYIM</name>
<dbReference type="RefSeq" id="WP_109591141.1">
    <property type="nucleotide sequence ID" value="NZ_CAJGZY010000013.1"/>
</dbReference>
<proteinExistence type="predicted"/>
<evidence type="ECO:0000313" key="1">
    <source>
        <dbReference type="EMBL" id="PWK12578.1"/>
    </source>
</evidence>
<comment type="caution">
    <text evidence="1">The sequence shown here is derived from an EMBL/GenBank/DDBJ whole genome shotgun (WGS) entry which is preliminary data.</text>
</comment>
<protein>
    <submittedName>
        <fullName evidence="1">Uncharacterized protein</fullName>
    </submittedName>
</protein>
<keyword evidence="2" id="KW-1185">Reference proteome</keyword>
<sequence>MSTRLRGSGLTCAMLARGDKQVLCAVNNESDEQAMASIDSTEYDSLRHIISFENDKFSCKEGVEWQCAIPVKKVELLYDDLNL</sequence>
<gene>
    <name evidence="1" type="ORF">C8D84_10750</name>
</gene>
<accession>A0A2V1ZWD2</accession>
<dbReference type="AlphaFoldDB" id="A0A2V1ZWD2"/>
<evidence type="ECO:0000313" key="2">
    <source>
        <dbReference type="Proteomes" id="UP000245655"/>
    </source>
</evidence>
<reference evidence="1 2" key="1">
    <citation type="submission" date="2018-05" db="EMBL/GenBank/DDBJ databases">
        <title>Genomic Encyclopedia of Type Strains, Phase IV (KMG-IV): sequencing the most valuable type-strain genomes for metagenomic binning, comparative biology and taxonomic classification.</title>
        <authorList>
            <person name="Goeker M."/>
        </authorList>
    </citation>
    <scope>NUCLEOTIDE SEQUENCE [LARGE SCALE GENOMIC DNA]</scope>
    <source>
        <strain evidence="1 2">DSM 7229</strain>
    </source>
</reference>
<organism evidence="1 2">
    <name type="scientific">Psychrobacter immobilis</name>
    <dbReference type="NCBI Taxonomy" id="498"/>
    <lineage>
        <taxon>Bacteria</taxon>
        <taxon>Pseudomonadati</taxon>
        <taxon>Pseudomonadota</taxon>
        <taxon>Gammaproteobacteria</taxon>
        <taxon>Moraxellales</taxon>
        <taxon>Moraxellaceae</taxon>
        <taxon>Psychrobacter</taxon>
    </lineage>
</organism>
<dbReference type="GeneID" id="60255230"/>
<dbReference type="Proteomes" id="UP000245655">
    <property type="component" value="Unassembled WGS sequence"/>
</dbReference>
<dbReference type="EMBL" id="QGGM01000007">
    <property type="protein sequence ID" value="PWK12578.1"/>
    <property type="molecule type" value="Genomic_DNA"/>
</dbReference>